<sequence>MKIAVVSDTHGNNKDIIEKLSEIEKPDILFHLGDYVNDGVKISKALGIKTIIVRGNGDYLHTEYNEDEIIEFKGKKFFLTHGHKYNVQNGITNLYYKGLELGANVVLFGHTHIPIVENLENMIIMNPGSPSLPRNAVKIKTFGIINIGNSIDTKIIQIN</sequence>
<gene>
    <name evidence="4" type="ORF">SAMN02745784_01757</name>
</gene>
<dbReference type="NCBIfam" id="TIGR00040">
    <property type="entry name" value="yfcE"/>
    <property type="match status" value="1"/>
</dbReference>
<evidence type="ECO:0000259" key="3">
    <source>
        <dbReference type="Pfam" id="PF12850"/>
    </source>
</evidence>
<feature type="domain" description="Calcineurin-like phosphoesterase" evidence="3">
    <location>
        <begin position="1"/>
        <end position="148"/>
    </location>
</feature>
<evidence type="ECO:0000313" key="5">
    <source>
        <dbReference type="Proteomes" id="UP000184114"/>
    </source>
</evidence>
<accession>A0A1M4W6V9</accession>
<protein>
    <recommendedName>
        <fullName evidence="2">Phosphoesterase</fullName>
        <ecNumber evidence="2">3.1.4.-</ecNumber>
    </recommendedName>
</protein>
<evidence type="ECO:0000256" key="2">
    <source>
        <dbReference type="RuleBase" id="RU362039"/>
    </source>
</evidence>
<dbReference type="STRING" id="1123404.SAMN02745784_01757"/>
<evidence type="ECO:0000313" key="4">
    <source>
        <dbReference type="EMBL" id="SHE76833.1"/>
    </source>
</evidence>
<dbReference type="CDD" id="cd00841">
    <property type="entry name" value="MPP_YfcE"/>
    <property type="match status" value="1"/>
</dbReference>
<dbReference type="GO" id="GO:0016787">
    <property type="term" value="F:hydrolase activity"/>
    <property type="evidence" value="ECO:0007669"/>
    <property type="project" value="UniProtKB-UniRule"/>
</dbReference>
<dbReference type="InterPro" id="IPR024654">
    <property type="entry name" value="Calcineurin-like_PHP_lpxH"/>
</dbReference>
<dbReference type="GeneID" id="90994270"/>
<dbReference type="EC" id="3.1.4.-" evidence="2"/>
<evidence type="ECO:0000256" key="1">
    <source>
        <dbReference type="ARBA" id="ARBA00008950"/>
    </source>
</evidence>
<dbReference type="Proteomes" id="UP000184114">
    <property type="component" value="Unassembled WGS sequence"/>
</dbReference>
<dbReference type="InterPro" id="IPR000979">
    <property type="entry name" value="Phosphodiesterase_MJ0936/Vps29"/>
</dbReference>
<comment type="cofactor">
    <cofactor evidence="2">
        <name>a divalent metal cation</name>
        <dbReference type="ChEBI" id="CHEBI:60240"/>
    </cofactor>
</comment>
<dbReference type="AlphaFoldDB" id="A0A1M4W6V9"/>
<dbReference type="PANTHER" id="PTHR11124">
    <property type="entry name" value="VACUOLAR SORTING PROTEIN VPS29"/>
    <property type="match status" value="1"/>
</dbReference>
<organism evidence="4 5">
    <name type="scientific">Tissierella praeacuta DSM 18095</name>
    <dbReference type="NCBI Taxonomy" id="1123404"/>
    <lineage>
        <taxon>Bacteria</taxon>
        <taxon>Bacillati</taxon>
        <taxon>Bacillota</taxon>
        <taxon>Tissierellia</taxon>
        <taxon>Tissierellales</taxon>
        <taxon>Tissierellaceae</taxon>
        <taxon>Tissierella</taxon>
    </lineage>
</organism>
<dbReference type="RefSeq" id="WP_072975503.1">
    <property type="nucleotide sequence ID" value="NZ_FQTY01000006.1"/>
</dbReference>
<dbReference type="InterPro" id="IPR029052">
    <property type="entry name" value="Metallo-depent_PP-like"/>
</dbReference>
<name>A0A1M4W6V9_9FIRM</name>
<dbReference type="GO" id="GO:0046872">
    <property type="term" value="F:metal ion binding"/>
    <property type="evidence" value="ECO:0007669"/>
    <property type="project" value="UniProtKB-KW"/>
</dbReference>
<dbReference type="Pfam" id="PF12850">
    <property type="entry name" value="Metallophos_2"/>
    <property type="match status" value="1"/>
</dbReference>
<proteinExistence type="inferred from homology"/>
<dbReference type="Gene3D" id="3.60.21.10">
    <property type="match status" value="1"/>
</dbReference>
<dbReference type="SUPFAM" id="SSF56300">
    <property type="entry name" value="Metallo-dependent phosphatases"/>
    <property type="match status" value="1"/>
</dbReference>
<dbReference type="InterPro" id="IPR041802">
    <property type="entry name" value="MPP_YfcE"/>
</dbReference>
<comment type="similarity">
    <text evidence="1 2">Belongs to the metallophosphoesterase superfamily. YfcE family.</text>
</comment>
<keyword evidence="5" id="KW-1185">Reference proteome</keyword>
<dbReference type="EMBL" id="FQTY01000006">
    <property type="protein sequence ID" value="SHE76833.1"/>
    <property type="molecule type" value="Genomic_DNA"/>
</dbReference>
<reference evidence="5" key="1">
    <citation type="submission" date="2016-11" db="EMBL/GenBank/DDBJ databases">
        <authorList>
            <person name="Varghese N."/>
            <person name="Submissions S."/>
        </authorList>
    </citation>
    <scope>NUCLEOTIDE SEQUENCE [LARGE SCALE GENOMIC DNA]</scope>
    <source>
        <strain evidence="5">DSM 18095</strain>
    </source>
</reference>
<keyword evidence="2" id="KW-0479">Metal-binding</keyword>